<gene>
    <name evidence="3" type="ORF">N4T56_09230</name>
</gene>
<evidence type="ECO:0000313" key="3">
    <source>
        <dbReference type="EMBL" id="MCT8986633.1"/>
    </source>
</evidence>
<name>A0ABT2P1X5_9GAMM</name>
<feature type="chain" id="PRO_5046349797" evidence="2">
    <location>
        <begin position="26"/>
        <end position="267"/>
    </location>
</feature>
<dbReference type="EMBL" id="JAODOQ010000001">
    <property type="protein sequence ID" value="MCT8986633.1"/>
    <property type="molecule type" value="Genomic_DNA"/>
</dbReference>
<dbReference type="RefSeq" id="WP_261733014.1">
    <property type="nucleotide sequence ID" value="NZ_JAODOQ010000001.1"/>
</dbReference>
<feature type="signal peptide" evidence="2">
    <location>
        <begin position="1"/>
        <end position="25"/>
    </location>
</feature>
<reference evidence="3" key="1">
    <citation type="submission" date="2022-09" db="EMBL/GenBank/DDBJ databases">
        <title>Shewanella sp. KJ10-1 sp.nov, isolated from marine algae.</title>
        <authorList>
            <person name="Butt M."/>
            <person name="Lee J.K."/>
            <person name="Kim J.M."/>
            <person name="Choi D.G."/>
        </authorList>
    </citation>
    <scope>NUCLEOTIDE SEQUENCE</scope>
    <source>
        <strain evidence="3">KJ10-1</strain>
    </source>
</reference>
<comment type="caution">
    <text evidence="3">The sequence shown here is derived from an EMBL/GenBank/DDBJ whole genome shotgun (WGS) entry which is preliminary data.</text>
</comment>
<protein>
    <submittedName>
        <fullName evidence="3">DUF3450 domain-containing protein</fullName>
    </submittedName>
</protein>
<dbReference type="Pfam" id="PF11932">
    <property type="entry name" value="DUF3450"/>
    <property type="match status" value="1"/>
</dbReference>
<accession>A0ABT2P1X5</accession>
<feature type="coiled-coil region" evidence="1">
    <location>
        <begin position="90"/>
        <end position="117"/>
    </location>
</feature>
<keyword evidence="4" id="KW-1185">Reference proteome</keyword>
<evidence type="ECO:0000256" key="2">
    <source>
        <dbReference type="SAM" id="SignalP"/>
    </source>
</evidence>
<sequence>MMTSRMTLNAVFPCCLLLLSNITMASDTKQVNEQLAVDALAEQWAKKIQQPIQQSVQLGQEAADWQQQKMHALSEQQQSLGELYWTEYQLQKKQNNLRSLQLEIAQLQQDIDTINVLKQQLEPQLEVWYAMLEQQVFSDLPFDFDERKRRLAFLRSAMDKSELPLAERFRRLLEVISIEVAYGYGQQVNQDVIVIDEKPVQVNLLRLGRLAWFYMTPDEQQFGWFDRKTRQWNSIPINEQGDLRLAMAITMNKQIAEIVNVPLGVQR</sequence>
<keyword evidence="1" id="KW-0175">Coiled coil</keyword>
<keyword evidence="2" id="KW-0732">Signal</keyword>
<dbReference type="Proteomes" id="UP001431192">
    <property type="component" value="Unassembled WGS sequence"/>
</dbReference>
<proteinExistence type="predicted"/>
<evidence type="ECO:0000256" key="1">
    <source>
        <dbReference type="SAM" id="Coils"/>
    </source>
</evidence>
<organism evidence="3 4">
    <name type="scientific">Shewanella phaeophyticola</name>
    <dbReference type="NCBI Taxonomy" id="2978345"/>
    <lineage>
        <taxon>Bacteria</taxon>
        <taxon>Pseudomonadati</taxon>
        <taxon>Pseudomonadota</taxon>
        <taxon>Gammaproteobacteria</taxon>
        <taxon>Alteromonadales</taxon>
        <taxon>Shewanellaceae</taxon>
        <taxon>Shewanella</taxon>
    </lineage>
</organism>
<dbReference type="InterPro" id="IPR016866">
    <property type="entry name" value="UCP028069"/>
</dbReference>
<evidence type="ECO:0000313" key="4">
    <source>
        <dbReference type="Proteomes" id="UP001431192"/>
    </source>
</evidence>